<feature type="domain" description="DUF7614" evidence="5">
    <location>
        <begin position="1093"/>
        <end position="1228"/>
    </location>
</feature>
<feature type="compositionally biased region" description="Basic and acidic residues" evidence="1">
    <location>
        <begin position="19"/>
        <end position="33"/>
    </location>
</feature>
<feature type="compositionally biased region" description="Basic and acidic residues" evidence="1">
    <location>
        <begin position="234"/>
        <end position="250"/>
    </location>
</feature>
<dbReference type="Pfam" id="PF24588">
    <property type="entry name" value="DUF7613"/>
    <property type="match status" value="1"/>
</dbReference>
<dbReference type="AlphaFoldDB" id="A0A9Q0ARV8"/>
<feature type="compositionally biased region" description="Basic and acidic residues" evidence="1">
    <location>
        <begin position="279"/>
        <end position="288"/>
    </location>
</feature>
<evidence type="ECO:0000259" key="2">
    <source>
        <dbReference type="Pfam" id="PF24586"/>
    </source>
</evidence>
<evidence type="ECO:0000259" key="4">
    <source>
        <dbReference type="Pfam" id="PF24588"/>
    </source>
</evidence>
<dbReference type="InterPro" id="IPR056031">
    <property type="entry name" value="DUF7612"/>
</dbReference>
<feature type="domain" description="DUF7611" evidence="2">
    <location>
        <begin position="638"/>
        <end position="794"/>
    </location>
</feature>
<feature type="compositionally biased region" description="Low complexity" evidence="1">
    <location>
        <begin position="320"/>
        <end position="329"/>
    </location>
</feature>
<dbReference type="InterPro" id="IPR056033">
    <property type="entry name" value="DUF7614"/>
</dbReference>
<feature type="region of interest" description="Disordered" evidence="1">
    <location>
        <begin position="272"/>
        <end position="493"/>
    </location>
</feature>
<keyword evidence="7" id="KW-1185">Reference proteome</keyword>
<sequence>MENDASGGRRGRLMGKLFNNKEKASKKDREQFKAEQSANDLSAFLGGGNADKLQVTHPPPPPPAHGHREYDRQQPQLALDTSRATRYPQALDVDNGSQQNLAYRSRSHSPPGRPRRKNKGLVVRFVDSYPEVIGVGGDECDSPVAEIGRRKRSRSAPLSAPIPPTKQGHEYARQVGAYQEVTPPQDDDGFIPGPIRRTQTGYVPNMTEEAGPAPNASSKVPSPQPRTVPAGETARSRFLDTSSRKDEARRSFIEIHQHEQRQAEGMAFAEAMRSAGAESHNEWDDHNSSPEPVRSTPQTMQQRNVPAVAMNDAPFDPPFDDAIAPSSSPFRAQSTRKPMPQAFRHEDRPPMRAQSTRTHVQPLMPDPTQPQQPPQLPPPKNPARRSPLPPTIDPSSRVLLPPMEAGEETPPSFTNDALQAGRPTDLDELRMKTRVESDSPSSQYSGSIYSTSELSQKATPIAQSSQNPRDRSWSTASPEKAPRKPSDLPGNDDAYEEFIRRTKHLYELFRLHAEQFKPLGSCKPDDMCRAAVWWFLKGRTALETTMRSRGTDLDETKSLMNRYQAYTDLTKGYWLTELALPEIAEGKYSPVDGELGDVRQILTTNLKKLAGSMSRNGLLPPDEPFMPQMMDKGIWVDYPTLSQDIISLLNGNWGSLLLASASQANSHVHALEALPLGDTPQIFNYGRVNADVYLMEQGMESMHTYFPCILSINRPVNTSSLVFTVASQNGSVTLQIQSDKSKGPSWDGVRWRTDKCSLELKMPRGFIVAIQCSQTDFRMLWNIFDFNAKVQSYLYPSKEESVTFQTKLRGFHYFDADPNSRVFPKEPVGQCEVALFERLLKEGSPTGPRTFHRGFRLAVVTGPRTRTLSGVTHFYTPQMPIQFSYLRGEQREPMLQLAYGDAKTRCRMVLIFSDDNEREKLLTLLKGSYVHGDEEVITEVPLQGFSMSEGLQDTKGGLQTLQRLPWQRARIVNDKYTENPPVVLAEKLRLELISLDQKGNPVGTITDRVNMAPGEFKIRLGTKDILTLQAIRNPQVDMTISIMDRPGASDARREFTSLQETIARTQTVRTYRFNNFKDLHAFQAGITGYAVLFDGVASSLNITRRRMVVPVHKKWESGTARIQVVQHNADKTVQLLAFFENWHHGQCMGFVLKGTDVFESTGKMGKAVVKFVEAKFPLPRVSRDENSEGNDDMAFVSLDMPDYAGEHDDISIVFEDEAERDKLCACLPAPVKGSRLSKIGR</sequence>
<feature type="domain" description="DUF7612" evidence="3">
    <location>
        <begin position="796"/>
        <end position="927"/>
    </location>
</feature>
<protein>
    <submittedName>
        <fullName evidence="6">Uncharacterized protein</fullName>
    </submittedName>
</protein>
<dbReference type="InterPro" id="IPR056032">
    <property type="entry name" value="DUF7613"/>
</dbReference>
<name>A0A9Q0ARV8_9PEZI</name>
<reference evidence="6" key="1">
    <citation type="submission" date="2021-03" db="EMBL/GenBank/DDBJ databases">
        <title>Revisited historic fungal species revealed as producer of novel bioactive compounds through whole genome sequencing and comparative genomics.</title>
        <authorList>
            <person name="Vignolle G.A."/>
            <person name="Hochenegger N."/>
            <person name="Mach R.L."/>
            <person name="Mach-Aigner A.R."/>
            <person name="Javad Rahimi M."/>
            <person name="Salim K.A."/>
            <person name="Chan C.M."/>
            <person name="Lim L.B.L."/>
            <person name="Cai F."/>
            <person name="Druzhinina I.S."/>
            <person name="U'Ren J.M."/>
            <person name="Derntl C."/>
        </authorList>
    </citation>
    <scope>NUCLEOTIDE SEQUENCE</scope>
    <source>
        <strain evidence="6">TUCIM 5799</strain>
    </source>
</reference>
<dbReference type="Proteomes" id="UP000829685">
    <property type="component" value="Unassembled WGS sequence"/>
</dbReference>
<feature type="compositionally biased region" description="Basic and acidic residues" evidence="1">
    <location>
        <begin position="424"/>
        <end position="437"/>
    </location>
</feature>
<proteinExistence type="predicted"/>
<feature type="compositionally biased region" description="Polar residues" evidence="1">
    <location>
        <begin position="453"/>
        <end position="477"/>
    </location>
</feature>
<feature type="compositionally biased region" description="Low complexity" evidence="1">
    <location>
        <begin position="438"/>
        <end position="452"/>
    </location>
</feature>
<evidence type="ECO:0000259" key="3">
    <source>
        <dbReference type="Pfam" id="PF24587"/>
    </source>
</evidence>
<gene>
    <name evidence="6" type="ORF">JX265_004614</name>
</gene>
<feature type="region of interest" description="Disordered" evidence="1">
    <location>
        <begin position="147"/>
        <end position="250"/>
    </location>
</feature>
<dbReference type="Pfam" id="PF24586">
    <property type="entry name" value="DUF7611"/>
    <property type="match status" value="1"/>
</dbReference>
<dbReference type="EMBL" id="JAFIMR010000009">
    <property type="protein sequence ID" value="KAI1874406.1"/>
    <property type="molecule type" value="Genomic_DNA"/>
</dbReference>
<evidence type="ECO:0000259" key="5">
    <source>
        <dbReference type="Pfam" id="PF24589"/>
    </source>
</evidence>
<feature type="domain" description="DUF7613" evidence="4">
    <location>
        <begin position="932"/>
        <end position="1087"/>
    </location>
</feature>
<evidence type="ECO:0000313" key="7">
    <source>
        <dbReference type="Proteomes" id="UP000829685"/>
    </source>
</evidence>
<evidence type="ECO:0000256" key="1">
    <source>
        <dbReference type="SAM" id="MobiDB-lite"/>
    </source>
</evidence>
<organism evidence="6 7">
    <name type="scientific">Neoarthrinium moseri</name>
    <dbReference type="NCBI Taxonomy" id="1658444"/>
    <lineage>
        <taxon>Eukaryota</taxon>
        <taxon>Fungi</taxon>
        <taxon>Dikarya</taxon>
        <taxon>Ascomycota</taxon>
        <taxon>Pezizomycotina</taxon>
        <taxon>Sordariomycetes</taxon>
        <taxon>Xylariomycetidae</taxon>
        <taxon>Amphisphaeriales</taxon>
        <taxon>Apiosporaceae</taxon>
        <taxon>Neoarthrinium</taxon>
    </lineage>
</organism>
<dbReference type="Pfam" id="PF24589">
    <property type="entry name" value="DUF7614"/>
    <property type="match status" value="1"/>
</dbReference>
<comment type="caution">
    <text evidence="6">The sequence shown here is derived from an EMBL/GenBank/DDBJ whole genome shotgun (WGS) entry which is preliminary data.</text>
</comment>
<accession>A0A9Q0ARV8</accession>
<evidence type="ECO:0000313" key="6">
    <source>
        <dbReference type="EMBL" id="KAI1874406.1"/>
    </source>
</evidence>
<dbReference type="Pfam" id="PF24587">
    <property type="entry name" value="DUF7612"/>
    <property type="match status" value="1"/>
</dbReference>
<feature type="compositionally biased region" description="Pro residues" evidence="1">
    <location>
        <begin position="364"/>
        <end position="392"/>
    </location>
</feature>
<feature type="compositionally biased region" description="Polar residues" evidence="1">
    <location>
        <begin position="295"/>
        <end position="304"/>
    </location>
</feature>
<dbReference type="InterPro" id="IPR056030">
    <property type="entry name" value="DUF7611"/>
</dbReference>
<feature type="region of interest" description="Disordered" evidence="1">
    <location>
        <begin position="1"/>
        <end position="120"/>
    </location>
</feature>